<accession>A0A5B2VK71</accession>
<sequence>MANPSTSSAGSLVKLMIKGYSDPKATSNLVGQVNAVINPETYTLSYNIAYMDSKTLGQPGPTQIFSRMDSGDFELELLADGTGIVPLPSSQPTVDAYVQKVKSVVYSYQGTQHRPNYLRITWGKSIFRGVCKNITVKYTLFKPDGSALRALIKLSLSESVPFETKVQEAQASSPDLTHIRTVKAGDTLPLMTYRIYGESVHYMEVARINGLNSIHDIKPGDELYFPPLKQ</sequence>
<evidence type="ECO:0000313" key="3">
    <source>
        <dbReference type="Proteomes" id="UP000324611"/>
    </source>
</evidence>
<proteinExistence type="predicted"/>
<dbReference type="RefSeq" id="WP_149841180.1">
    <property type="nucleotide sequence ID" value="NZ_VUOC01000004.1"/>
</dbReference>
<dbReference type="AlphaFoldDB" id="A0A5B2VK71"/>
<feature type="domain" description="LysM" evidence="1">
    <location>
        <begin position="178"/>
        <end position="225"/>
    </location>
</feature>
<dbReference type="InterPro" id="IPR018392">
    <property type="entry name" value="LysM"/>
</dbReference>
<dbReference type="PROSITE" id="PS51782">
    <property type="entry name" value="LYSM"/>
    <property type="match status" value="1"/>
</dbReference>
<reference evidence="2 3" key="1">
    <citation type="submission" date="2019-09" db="EMBL/GenBank/DDBJ databases">
        <title>Chitinophaga ginsengihumi sp. nov., isolated from soil of ginseng rhizosphere.</title>
        <authorList>
            <person name="Lee J."/>
        </authorList>
    </citation>
    <scope>NUCLEOTIDE SEQUENCE [LARGE SCALE GENOMIC DNA]</scope>
    <source>
        <strain evidence="2 3">BN140078</strain>
    </source>
</reference>
<dbReference type="Pfam" id="PF19266">
    <property type="entry name" value="CIS_tube"/>
    <property type="match status" value="1"/>
</dbReference>
<dbReference type="Proteomes" id="UP000324611">
    <property type="component" value="Unassembled WGS sequence"/>
</dbReference>
<dbReference type="InterPro" id="IPR045361">
    <property type="entry name" value="CIS_tube_prot_N"/>
</dbReference>
<keyword evidence="3" id="KW-1185">Reference proteome</keyword>
<dbReference type="EMBL" id="VUOC01000004">
    <property type="protein sequence ID" value="KAA2240003.1"/>
    <property type="molecule type" value="Genomic_DNA"/>
</dbReference>
<gene>
    <name evidence="2" type="ORF">F0L74_27885</name>
</gene>
<organism evidence="2 3">
    <name type="scientific">Chitinophaga agrisoli</name>
    <dbReference type="NCBI Taxonomy" id="2607653"/>
    <lineage>
        <taxon>Bacteria</taxon>
        <taxon>Pseudomonadati</taxon>
        <taxon>Bacteroidota</taxon>
        <taxon>Chitinophagia</taxon>
        <taxon>Chitinophagales</taxon>
        <taxon>Chitinophagaceae</taxon>
        <taxon>Chitinophaga</taxon>
    </lineage>
</organism>
<evidence type="ECO:0000259" key="1">
    <source>
        <dbReference type="PROSITE" id="PS51782"/>
    </source>
</evidence>
<name>A0A5B2VK71_9BACT</name>
<dbReference type="CDD" id="cd00118">
    <property type="entry name" value="LysM"/>
    <property type="match status" value="1"/>
</dbReference>
<reference evidence="2 3" key="2">
    <citation type="submission" date="2019-09" db="EMBL/GenBank/DDBJ databases">
        <authorList>
            <person name="Jin C."/>
        </authorList>
    </citation>
    <scope>NUCLEOTIDE SEQUENCE [LARGE SCALE GENOMIC DNA]</scope>
    <source>
        <strain evidence="2 3">BN140078</strain>
    </source>
</reference>
<evidence type="ECO:0000313" key="2">
    <source>
        <dbReference type="EMBL" id="KAA2240003.1"/>
    </source>
</evidence>
<comment type="caution">
    <text evidence="2">The sequence shown here is derived from an EMBL/GenBank/DDBJ whole genome shotgun (WGS) entry which is preliminary data.</text>
</comment>
<protein>
    <submittedName>
        <fullName evidence="2">LysM peptidoglycan-binding domain-containing protein</fullName>
    </submittedName>
</protein>